<feature type="region of interest" description="Disordered" evidence="2">
    <location>
        <begin position="408"/>
        <end position="427"/>
    </location>
</feature>
<dbReference type="Proteomes" id="UP000053989">
    <property type="component" value="Unassembled WGS sequence"/>
</dbReference>
<comment type="similarity">
    <text evidence="1">Belongs to the GID4/VID24 family.</text>
</comment>
<proteinExistence type="inferred from homology"/>
<evidence type="ECO:0000313" key="4">
    <source>
        <dbReference type="Proteomes" id="UP000053989"/>
    </source>
</evidence>
<dbReference type="AlphaFoldDB" id="A0A0C3DNB3"/>
<dbReference type="GO" id="GO:0043161">
    <property type="term" value="P:proteasome-mediated ubiquitin-dependent protein catabolic process"/>
    <property type="evidence" value="ECO:0007669"/>
    <property type="project" value="TreeGrafter"/>
</dbReference>
<protein>
    <recommendedName>
        <fullName evidence="5">Vacuolar import and degradation protein-domain-containing protein</fullName>
    </recommendedName>
</protein>
<dbReference type="HOGENOM" id="CLU_028759_1_1_1"/>
<dbReference type="STRING" id="1036808.A0A0C3DNB3"/>
<dbReference type="OrthoDB" id="62at2759"/>
<dbReference type="EMBL" id="KN822045">
    <property type="protein sequence ID" value="KIM62115.1"/>
    <property type="molecule type" value="Genomic_DNA"/>
</dbReference>
<feature type="region of interest" description="Disordered" evidence="2">
    <location>
        <begin position="148"/>
        <end position="170"/>
    </location>
</feature>
<reference evidence="3 4" key="1">
    <citation type="submission" date="2014-04" db="EMBL/GenBank/DDBJ databases">
        <authorList>
            <consortium name="DOE Joint Genome Institute"/>
            <person name="Kuo A."/>
            <person name="Kohler A."/>
            <person name="Nagy L.G."/>
            <person name="Floudas D."/>
            <person name="Copeland A."/>
            <person name="Barry K.W."/>
            <person name="Cichocki N."/>
            <person name="Veneault-Fourrey C."/>
            <person name="LaButti K."/>
            <person name="Lindquist E.A."/>
            <person name="Lipzen A."/>
            <person name="Lundell T."/>
            <person name="Morin E."/>
            <person name="Murat C."/>
            <person name="Sun H."/>
            <person name="Tunlid A."/>
            <person name="Henrissat B."/>
            <person name="Grigoriev I.V."/>
            <person name="Hibbett D.S."/>
            <person name="Martin F."/>
            <person name="Nordberg H.P."/>
            <person name="Cantor M.N."/>
            <person name="Hua S.X."/>
        </authorList>
    </citation>
    <scope>NUCLEOTIDE SEQUENCE [LARGE SCALE GENOMIC DNA]</scope>
    <source>
        <strain evidence="3 4">Foug A</strain>
    </source>
</reference>
<keyword evidence="4" id="KW-1185">Reference proteome</keyword>
<name>A0A0C3DNB3_9AGAM</name>
<dbReference type="PANTHER" id="PTHR14534">
    <property type="entry name" value="VACUOLAR IMPORT AND DEGRADATION PROTEIN 24"/>
    <property type="match status" value="1"/>
</dbReference>
<dbReference type="InterPro" id="IPR018618">
    <property type="entry name" value="GID4/10-like"/>
</dbReference>
<sequence length="427" mass="47585">MPVNHHLYAIPADQPFQDAQQTKYCSHCSSPFNTDPSNTVFLLDDQDSNIFCGACRPRLRSARSESAGSTSIFVNHGRSVERPGLPNIDTSPDALSTYPSSEPFFEDDIETITSPASTTDFSVSSSLLSSISSPSPLALATRAAPTLSPVNSDTHFPPTSAKPHRVQESFPDPSVDITRLRIRSQSYHCLYPGATFNGTQKSGRNSYDVTVTIVDIDLASSFLCGYLCIRGLTEDWPELTTYFDAEIIGSRYGFVTPKWDANEQEDMLHWQRFPAFRHVKSELKRPHLTMPDRDRGAVFMRWKERFLVPDHKVHDINGASFAGFYYVCVDFNPQSSSSNLRSTVIQENGDTVVPPSPSATRMEPVSSGRRRRDSSTRRAGRGSSIGPRSPPPTATMSGFYYHQNSEPYQQLSLSHVPERSSSTFEFR</sequence>
<dbReference type="GO" id="GO:0005773">
    <property type="term" value="C:vacuole"/>
    <property type="evidence" value="ECO:0007669"/>
    <property type="project" value="GOC"/>
</dbReference>
<dbReference type="GO" id="GO:0006623">
    <property type="term" value="P:protein targeting to vacuole"/>
    <property type="evidence" value="ECO:0007669"/>
    <property type="project" value="TreeGrafter"/>
</dbReference>
<reference evidence="4" key="2">
    <citation type="submission" date="2015-01" db="EMBL/GenBank/DDBJ databases">
        <title>Evolutionary Origins and Diversification of the Mycorrhizal Mutualists.</title>
        <authorList>
            <consortium name="DOE Joint Genome Institute"/>
            <consortium name="Mycorrhizal Genomics Consortium"/>
            <person name="Kohler A."/>
            <person name="Kuo A."/>
            <person name="Nagy L.G."/>
            <person name="Floudas D."/>
            <person name="Copeland A."/>
            <person name="Barry K.W."/>
            <person name="Cichocki N."/>
            <person name="Veneault-Fourrey C."/>
            <person name="LaButti K."/>
            <person name="Lindquist E.A."/>
            <person name="Lipzen A."/>
            <person name="Lundell T."/>
            <person name="Morin E."/>
            <person name="Murat C."/>
            <person name="Riley R."/>
            <person name="Ohm R."/>
            <person name="Sun H."/>
            <person name="Tunlid A."/>
            <person name="Henrissat B."/>
            <person name="Grigoriev I.V."/>
            <person name="Hibbett D.S."/>
            <person name="Martin F."/>
        </authorList>
    </citation>
    <scope>NUCLEOTIDE SEQUENCE [LARGE SCALE GENOMIC DNA]</scope>
    <source>
        <strain evidence="4">Foug A</strain>
    </source>
</reference>
<dbReference type="GO" id="GO:0007039">
    <property type="term" value="P:protein catabolic process in the vacuole"/>
    <property type="evidence" value="ECO:0007669"/>
    <property type="project" value="TreeGrafter"/>
</dbReference>
<dbReference type="InParanoid" id="A0A0C3DNB3"/>
<dbReference type="GO" id="GO:0045721">
    <property type="term" value="P:negative regulation of gluconeogenesis"/>
    <property type="evidence" value="ECO:0007669"/>
    <property type="project" value="TreeGrafter"/>
</dbReference>
<accession>A0A0C3DNB3</accession>
<evidence type="ECO:0008006" key="5">
    <source>
        <dbReference type="Google" id="ProtNLM"/>
    </source>
</evidence>
<evidence type="ECO:0000256" key="2">
    <source>
        <dbReference type="SAM" id="MobiDB-lite"/>
    </source>
</evidence>
<dbReference type="PANTHER" id="PTHR14534:SF3">
    <property type="entry name" value="GID COMPLEX SUBUNIT 4 HOMOLOG"/>
    <property type="match status" value="1"/>
</dbReference>
<dbReference type="Pfam" id="PF09783">
    <property type="entry name" value="Vac_ImportDeg"/>
    <property type="match status" value="1"/>
</dbReference>
<gene>
    <name evidence="3" type="ORF">SCLCIDRAFT_1215453</name>
</gene>
<evidence type="ECO:0000313" key="3">
    <source>
        <dbReference type="EMBL" id="KIM62115.1"/>
    </source>
</evidence>
<evidence type="ECO:0000256" key="1">
    <source>
        <dbReference type="ARBA" id="ARBA00061469"/>
    </source>
</evidence>
<organism evidence="3 4">
    <name type="scientific">Scleroderma citrinum Foug A</name>
    <dbReference type="NCBI Taxonomy" id="1036808"/>
    <lineage>
        <taxon>Eukaryota</taxon>
        <taxon>Fungi</taxon>
        <taxon>Dikarya</taxon>
        <taxon>Basidiomycota</taxon>
        <taxon>Agaricomycotina</taxon>
        <taxon>Agaricomycetes</taxon>
        <taxon>Agaricomycetidae</taxon>
        <taxon>Boletales</taxon>
        <taxon>Sclerodermatineae</taxon>
        <taxon>Sclerodermataceae</taxon>
        <taxon>Scleroderma</taxon>
    </lineage>
</organism>
<feature type="region of interest" description="Disordered" evidence="2">
    <location>
        <begin position="348"/>
        <end position="401"/>
    </location>
</feature>
<dbReference type="GO" id="GO:0034657">
    <property type="term" value="C:GID complex"/>
    <property type="evidence" value="ECO:0007669"/>
    <property type="project" value="TreeGrafter"/>
</dbReference>